<dbReference type="STRING" id="43151.W5JL83"/>
<proteinExistence type="predicted"/>
<gene>
    <name evidence="3" type="ORF">AND_004618</name>
</gene>
<dbReference type="EMBL" id="ADMH02001207">
    <property type="protein sequence ID" value="ETN63675.1"/>
    <property type="molecule type" value="Genomic_DNA"/>
</dbReference>
<dbReference type="InterPro" id="IPR001223">
    <property type="entry name" value="Glyco_hydro18_cat"/>
</dbReference>
<dbReference type="OMA" id="SHALKQC"/>
<reference evidence="3 5" key="1">
    <citation type="journal article" date="2010" name="BMC Genomics">
        <title>Combination of measures distinguishes pre-miRNAs from other stem-loops in the genome of the newly sequenced Anopheles darlingi.</title>
        <authorList>
            <person name="Mendes N.D."/>
            <person name="Freitas A.T."/>
            <person name="Vasconcelos A.T."/>
            <person name="Sagot M.F."/>
        </authorList>
    </citation>
    <scope>NUCLEOTIDE SEQUENCE</scope>
</reference>
<dbReference type="AlphaFoldDB" id="W5JL83"/>
<keyword evidence="5" id="KW-1185">Reference proteome</keyword>
<dbReference type="Gene3D" id="3.20.20.80">
    <property type="entry name" value="Glycosidases"/>
    <property type="match status" value="2"/>
</dbReference>
<dbReference type="VEuPathDB" id="VectorBase:ADAR2_008431"/>
<dbReference type="HOGENOM" id="CLU_1020200_0_0_1"/>
<reference evidence="4" key="4">
    <citation type="submission" date="2015-06" db="UniProtKB">
        <authorList>
            <consortium name="EnsemblMetazoa"/>
        </authorList>
    </citation>
    <scope>IDENTIFICATION</scope>
</reference>
<name>W5JL83_ANODA</name>
<accession>W5JL83</accession>
<dbReference type="SUPFAM" id="SSF51445">
    <property type="entry name" value="(Trans)glycosidases"/>
    <property type="match status" value="1"/>
</dbReference>
<evidence type="ECO:0000259" key="2">
    <source>
        <dbReference type="Pfam" id="PF00704"/>
    </source>
</evidence>
<dbReference type="Proteomes" id="UP000000673">
    <property type="component" value="Unassembled WGS sequence"/>
</dbReference>
<evidence type="ECO:0000313" key="3">
    <source>
        <dbReference type="EMBL" id="ETN63675.1"/>
    </source>
</evidence>
<dbReference type="VEuPathDB" id="VectorBase:ADAC004618"/>
<feature type="domain" description="GH18" evidence="2">
    <location>
        <begin position="58"/>
        <end position="160"/>
    </location>
</feature>
<dbReference type="InterPro" id="IPR017853">
    <property type="entry name" value="GH"/>
</dbReference>
<dbReference type="eggNOG" id="ENOG502RTJ0">
    <property type="taxonomic scope" value="Eukaryota"/>
</dbReference>
<dbReference type="Pfam" id="PF00704">
    <property type="entry name" value="Glyco_hydro_18"/>
    <property type="match status" value="1"/>
</dbReference>
<evidence type="ECO:0000256" key="1">
    <source>
        <dbReference type="ARBA" id="ARBA00022729"/>
    </source>
</evidence>
<dbReference type="GO" id="GO:0005975">
    <property type="term" value="P:carbohydrate metabolic process"/>
    <property type="evidence" value="ECO:0007669"/>
    <property type="project" value="InterPro"/>
</dbReference>
<evidence type="ECO:0000313" key="4">
    <source>
        <dbReference type="EnsemblMetazoa" id="ADAC004618-PA"/>
    </source>
</evidence>
<keyword evidence="1" id="KW-0732">Signal</keyword>
<evidence type="ECO:0000313" key="5">
    <source>
        <dbReference type="Proteomes" id="UP000000673"/>
    </source>
</evidence>
<reference evidence="3" key="2">
    <citation type="submission" date="2010-05" db="EMBL/GenBank/DDBJ databases">
        <authorList>
            <person name="Almeida L.G."/>
            <person name="Nicolas M.F."/>
            <person name="Souza R.C."/>
            <person name="Vasconcelos A.T.R."/>
        </authorList>
    </citation>
    <scope>NUCLEOTIDE SEQUENCE</scope>
</reference>
<sequence>MVLLGVSEAKKCGVICRVRDPLRIGNSHALKQCLYEVYPVESTQNADATVFQSENRNRLFSLYGGPSSCEYFGNMIATAKGRDTLVETIAKQLQKSNFQGLDLQCDPTQAHVSQHTYASFIEQLRNSLGNTYVIMVTLHSCQPDLKLIGQLNRCVDYVVINPHVQSSTLSNALSLGLQRHRVLLTTPFPSQLDCPLTGVDHALGETLNHIQQQNLFGAVVQVDQDDVNNVCGEGPYPLLRSVLDRLCRDAECSFRGFVRDTRDCGQYYTCDNG</sequence>
<protein>
    <recommendedName>
        <fullName evidence="2">GH18 domain-containing protein</fullName>
    </recommendedName>
</protein>
<organism evidence="3">
    <name type="scientific">Anopheles darlingi</name>
    <name type="common">Mosquito</name>
    <dbReference type="NCBI Taxonomy" id="43151"/>
    <lineage>
        <taxon>Eukaryota</taxon>
        <taxon>Metazoa</taxon>
        <taxon>Ecdysozoa</taxon>
        <taxon>Arthropoda</taxon>
        <taxon>Hexapoda</taxon>
        <taxon>Insecta</taxon>
        <taxon>Pterygota</taxon>
        <taxon>Neoptera</taxon>
        <taxon>Endopterygota</taxon>
        <taxon>Diptera</taxon>
        <taxon>Nematocera</taxon>
        <taxon>Culicoidea</taxon>
        <taxon>Culicidae</taxon>
        <taxon>Anophelinae</taxon>
        <taxon>Anopheles</taxon>
    </lineage>
</organism>
<dbReference type="EnsemblMetazoa" id="ADAC004618-RA">
    <property type="protein sequence ID" value="ADAC004618-PA"/>
    <property type="gene ID" value="ADAC004618"/>
</dbReference>
<reference evidence="3" key="3">
    <citation type="journal article" date="2013" name="Nucleic Acids Res.">
        <title>The genome of Anopheles darlingi, the main neotropical malaria vector.</title>
        <authorList>
            <person name="Marinotti O."/>
            <person name="Cerqueira G.C."/>
            <person name="de Almeida L.G."/>
            <person name="Ferro M.I."/>
            <person name="Loreto E.L."/>
            <person name="Zaha A."/>
            <person name="Teixeira S.M."/>
            <person name="Wespiser A.R."/>
            <person name="Almeida E Silva A."/>
            <person name="Schlindwein A.D."/>
            <person name="Pacheco A.C."/>
            <person name="Silva A.L."/>
            <person name="Graveley B.R."/>
            <person name="Walenz B.P."/>
            <person name="Lima Bde A."/>
            <person name="Ribeiro C.A."/>
            <person name="Nunes-Silva C.G."/>
            <person name="de Carvalho C.R."/>
            <person name="Soares C.M."/>
            <person name="de Menezes C.B."/>
            <person name="Matiolli C."/>
            <person name="Caffrey D."/>
            <person name="Araujo D.A."/>
            <person name="de Oliveira D.M."/>
            <person name="Golenbock D."/>
            <person name="Grisard E.C."/>
            <person name="Fantinatti-Garboggini F."/>
            <person name="de Carvalho F.M."/>
            <person name="Barcellos F.G."/>
            <person name="Prosdocimi F."/>
            <person name="May G."/>
            <person name="Azevedo Junior G.M."/>
            <person name="Guimaraes G.M."/>
            <person name="Goldman G.H."/>
            <person name="Padilha I.Q."/>
            <person name="Batista Jda S."/>
            <person name="Ferro J.A."/>
            <person name="Ribeiro J.M."/>
            <person name="Fietto J.L."/>
            <person name="Dabbas K.M."/>
            <person name="Cerdeira L."/>
            <person name="Agnez-Lima L.F."/>
            <person name="Brocchi M."/>
            <person name="de Carvalho M.O."/>
            <person name="Teixeira Mde M."/>
            <person name="Diniz Maia Mde M."/>
            <person name="Goldman M.H."/>
            <person name="Cruz Schneider M.P."/>
            <person name="Felipe M.S."/>
            <person name="Hungria M."/>
            <person name="Nicolas M.F."/>
            <person name="Pereira M."/>
            <person name="Montes M.A."/>
            <person name="Cantao M.E."/>
            <person name="Vincentz M."/>
            <person name="Rafael M.S."/>
            <person name="Silverman N."/>
            <person name="Stoco P.H."/>
            <person name="Souza R.C."/>
            <person name="Vicentini R."/>
            <person name="Gazzinelli R.T."/>
            <person name="Neves Rde O."/>
            <person name="Silva R."/>
            <person name="Astolfi-Filho S."/>
            <person name="Maciel T.E."/>
            <person name="Urmenyi T.P."/>
            <person name="Tadei W.P."/>
            <person name="Camargo E.P."/>
            <person name="de Vasconcelos A.T."/>
        </authorList>
    </citation>
    <scope>NUCLEOTIDE SEQUENCE</scope>
</reference>